<keyword evidence="2" id="KW-1133">Transmembrane helix</keyword>
<dbReference type="PIRSF" id="PIRSF005348">
    <property type="entry name" value="YxkH"/>
    <property type="match status" value="1"/>
</dbReference>
<dbReference type="InterPro" id="IPR004679">
    <property type="entry name" value="2-OHcarboxylate_transport"/>
</dbReference>
<comment type="caution">
    <text evidence="3">The sequence shown here is derived from an EMBL/GenBank/DDBJ whole genome shotgun (WGS) entry which is preliminary data.</text>
</comment>
<reference evidence="3 4" key="1">
    <citation type="submission" date="2018-11" db="EMBL/GenBank/DDBJ databases">
        <title>Genome sequencing and analysis.</title>
        <authorList>
            <person name="Huang Y.-T."/>
        </authorList>
    </citation>
    <scope>NUCLEOTIDE SEQUENCE [LARGE SCALE GENOMIC DNA]</scope>
    <source>
        <strain evidence="3 4">SHIN</strain>
    </source>
</reference>
<feature type="transmembrane region" description="Helical" evidence="2">
    <location>
        <begin position="26"/>
        <end position="49"/>
    </location>
</feature>
<dbReference type="Pfam" id="PF03390">
    <property type="entry name" value="2HCT"/>
    <property type="match status" value="1"/>
</dbReference>
<comment type="similarity">
    <text evidence="1">Belongs to the 2-hydroxycarboxylate transporter (2-HCT) (TC 2.A.24) family.</text>
</comment>
<evidence type="ECO:0000256" key="1">
    <source>
        <dbReference type="PIRNR" id="PIRNR005348"/>
    </source>
</evidence>
<name>A0A7Y3WZQ8_9HYPH</name>
<feature type="transmembrane region" description="Helical" evidence="2">
    <location>
        <begin position="120"/>
        <end position="136"/>
    </location>
</feature>
<dbReference type="RefSeq" id="WP_171380555.1">
    <property type="nucleotide sequence ID" value="NZ_CAXURC020000003.1"/>
</dbReference>
<dbReference type="Proteomes" id="UP000526233">
    <property type="component" value="Unassembled WGS sequence"/>
</dbReference>
<feature type="transmembrane region" description="Helical" evidence="2">
    <location>
        <begin position="352"/>
        <end position="377"/>
    </location>
</feature>
<feature type="transmembrane region" description="Helical" evidence="2">
    <location>
        <begin position="148"/>
        <end position="166"/>
    </location>
</feature>
<feature type="transmembrane region" description="Helical" evidence="2">
    <location>
        <begin position="79"/>
        <end position="100"/>
    </location>
</feature>
<keyword evidence="2" id="KW-0812">Transmembrane</keyword>
<feature type="transmembrane region" description="Helical" evidence="2">
    <location>
        <begin position="327"/>
        <end position="346"/>
    </location>
</feature>
<sequence length="443" mass="47530">MVHRKLTNQKANKVDWRAAFWFAQSLRIGVVPLPIYLLLTLLIIGFVSIDKVSSDLTMAIGILSVGGFFFMELGRRIPILGLMGGAAIMTFVVPSAAVFYGVIPPSVAAAVTTFCKQSNFLYLYISAIIVGSIISMDRQVLVQGFLKILVPLAAGSIVAFIVGTLVGMAMGLTASHSLFFIVAPMMAGGLGEGAIPLSVGYSLILHQPQDTLFAQIIPVVMLASFTAVLLCGLLNLLGKYRPNFTGEGQLQPGTDNVRSKVRISSKPLEIKDVAAAGITIVSLYLLGVYIQKLTAFPAPITMLFLVVAAKIGRLFDEVIENGSRQVYRFFSTIVTWPLLFAMGVALTPWDTFIAVFTLPTVVTVFATVSSLIATGFITARWVRLYPIDTAIVAGCHSGQGGTGDIAILTASNRMELMPFAQIATRIGGAVTVSFAIMMLRFMV</sequence>
<keyword evidence="1" id="KW-0769">Symport</keyword>
<feature type="transmembrane region" description="Helical" evidence="2">
    <location>
        <begin position="422"/>
        <end position="442"/>
    </location>
</feature>
<dbReference type="PANTHER" id="PTHR40033">
    <property type="entry name" value="NA(+)-MALATE SYMPORTER"/>
    <property type="match status" value="1"/>
</dbReference>
<dbReference type="GO" id="GO:0015293">
    <property type="term" value="F:symporter activity"/>
    <property type="evidence" value="ECO:0007669"/>
    <property type="project" value="UniProtKB-UniRule"/>
</dbReference>
<gene>
    <name evidence="3" type="ORF">EHE22_24735</name>
</gene>
<evidence type="ECO:0000313" key="3">
    <source>
        <dbReference type="EMBL" id="NNV23591.1"/>
    </source>
</evidence>
<dbReference type="GO" id="GO:0005886">
    <property type="term" value="C:plasma membrane"/>
    <property type="evidence" value="ECO:0007669"/>
    <property type="project" value="UniProtKB-UniRule"/>
</dbReference>
<dbReference type="AlphaFoldDB" id="A0A7Y3WZQ8"/>
<keyword evidence="1 2" id="KW-0472">Membrane</keyword>
<feature type="transmembrane region" description="Helical" evidence="2">
    <location>
        <begin position="216"/>
        <end position="237"/>
    </location>
</feature>
<accession>A0A7Y3WZQ8</accession>
<evidence type="ECO:0000256" key="2">
    <source>
        <dbReference type="SAM" id="Phobius"/>
    </source>
</evidence>
<evidence type="ECO:0000313" key="4">
    <source>
        <dbReference type="Proteomes" id="UP000526233"/>
    </source>
</evidence>
<dbReference type="PANTHER" id="PTHR40033:SF1">
    <property type="entry name" value="CITRATE-SODIUM SYMPORTER"/>
    <property type="match status" value="1"/>
</dbReference>
<proteinExistence type="inferred from homology"/>
<organism evidence="3 4">
    <name type="scientific">Brucella pseudogrignonensis</name>
    <dbReference type="NCBI Taxonomy" id="419475"/>
    <lineage>
        <taxon>Bacteria</taxon>
        <taxon>Pseudomonadati</taxon>
        <taxon>Pseudomonadota</taxon>
        <taxon>Alphaproteobacteria</taxon>
        <taxon>Hyphomicrobiales</taxon>
        <taxon>Brucellaceae</taxon>
        <taxon>Brucella/Ochrobactrum group</taxon>
        <taxon>Brucella</taxon>
    </lineage>
</organism>
<feature type="transmembrane region" description="Helical" evidence="2">
    <location>
        <begin position="56"/>
        <end position="73"/>
    </location>
</feature>
<protein>
    <submittedName>
        <fullName evidence="3">Malate permease</fullName>
    </submittedName>
</protein>
<keyword evidence="1" id="KW-0813">Transport</keyword>
<feature type="transmembrane region" description="Helical" evidence="2">
    <location>
        <begin position="296"/>
        <end position="315"/>
    </location>
</feature>
<feature type="transmembrane region" description="Helical" evidence="2">
    <location>
        <begin position="178"/>
        <end position="204"/>
    </location>
</feature>
<dbReference type="EMBL" id="PKQI01000004">
    <property type="protein sequence ID" value="NNV23591.1"/>
    <property type="molecule type" value="Genomic_DNA"/>
</dbReference>
<dbReference type="GO" id="GO:0008514">
    <property type="term" value="F:organic anion transmembrane transporter activity"/>
    <property type="evidence" value="ECO:0007669"/>
    <property type="project" value="InterPro"/>
</dbReference>